<dbReference type="AlphaFoldDB" id="A0A546XM28"/>
<evidence type="ECO:0000313" key="1">
    <source>
        <dbReference type="EMBL" id="TRB01794.1"/>
    </source>
</evidence>
<sequence>MGLFAFLGTGLISAAHEIFQKCPLVEKLGLPLARCKRQDGGKIAAQHDHQFRAVGHEIDAADQRAKFVGRQCSRFFIAQLVVESSDLLMIIFCQIGMQQGRWLLRIVEEADQLLLARLERHHLRVDPVGSTTLQNKVEKRV</sequence>
<dbReference type="RefSeq" id="WP_142840651.1">
    <property type="nucleotide sequence ID" value="NZ_JAPZAC010000012.1"/>
</dbReference>
<reference evidence="1 2" key="1">
    <citation type="journal article" date="2019" name="Appl. Microbiol. Biotechnol.">
        <title>Differential efficiency of wild type rhizogenic strains for rol gene transformation of plants.</title>
        <authorList>
            <person name="Desmet S."/>
            <person name="De Keyser E."/>
            <person name="Van Vaerenbergh J."/>
            <person name="Baeyen S."/>
            <person name="Van Huylenbroeck J."/>
            <person name="Geelen D."/>
            <person name="Dhooghe E."/>
        </authorList>
    </citation>
    <scope>NUCLEOTIDE SEQUENCE [LARGE SCALE GENOMIC DNA]</scope>
    <source>
        <strain evidence="1 2">GBBC3284</strain>
    </source>
</reference>
<dbReference type="OrthoDB" id="9867268at2"/>
<accession>A0A546XM28</accession>
<gene>
    <name evidence="1" type="ORF">EXN68_10065</name>
</gene>
<dbReference type="EMBL" id="SGNY01000002">
    <property type="protein sequence ID" value="TRB01794.1"/>
    <property type="molecule type" value="Genomic_DNA"/>
</dbReference>
<comment type="caution">
    <text evidence="1">The sequence shown here is derived from an EMBL/GenBank/DDBJ whole genome shotgun (WGS) entry which is preliminary data.</text>
</comment>
<proteinExistence type="predicted"/>
<protein>
    <submittedName>
        <fullName evidence="1">Uncharacterized protein</fullName>
    </submittedName>
</protein>
<name>A0A546XM28_RHIRH</name>
<evidence type="ECO:0000313" key="2">
    <source>
        <dbReference type="Proteomes" id="UP000315434"/>
    </source>
</evidence>
<dbReference type="Proteomes" id="UP000315434">
    <property type="component" value="Unassembled WGS sequence"/>
</dbReference>
<organism evidence="1 2">
    <name type="scientific">Rhizobium rhizogenes</name>
    <name type="common">Agrobacterium rhizogenes</name>
    <dbReference type="NCBI Taxonomy" id="359"/>
    <lineage>
        <taxon>Bacteria</taxon>
        <taxon>Pseudomonadati</taxon>
        <taxon>Pseudomonadota</taxon>
        <taxon>Alphaproteobacteria</taxon>
        <taxon>Hyphomicrobiales</taxon>
        <taxon>Rhizobiaceae</taxon>
        <taxon>Rhizobium/Agrobacterium group</taxon>
        <taxon>Rhizobium</taxon>
    </lineage>
</organism>